<evidence type="ECO:0000313" key="5">
    <source>
        <dbReference type="Proteomes" id="UP000198287"/>
    </source>
</evidence>
<sequence length="561" mass="63978">MEKHAYATYARNAKEVEDALILLKSIKETKSFKQVLILQDSANCGHDSWNKLDIAFDKVIKIQMNCEYDVDHVKFQLFLACASLWDFDRICLIYPNALVNGLTVLQNVDDIFAIDAIKFVFGNGVVVLTPGVRADQDLRNYLNGIGNEKTLNQLQRMLLGDSKAMLLDDKFNIDFRRDENAPCSIYELGDRNIDTNFKKCVPNLSAVTCVNFNLNSVMNMDSEIHIRNLERLDKLIGLLLWREFLYASFDDEYISMLGNYYFTERRHYESLPSVNKSVENFVAEVQGESLLLEVQTAISTVRRILPILRGDEALPDNLNDEILSPEIFYKKPAFLKVTYNNLREAFEKNVCGPLNILEVGAGTGSATECLISVLEEKDLDFSYTYTDVSSKFVEQAKAHFSNFECKMQYSVLNIENETKSQGFVPYTYDVILAANVLHRTKDLAQTTRNVAHLLKPGGLLLLVELFKPQRLLDISFVSGFWGFQDFDRRPNHCVIDSHAWETLLRTCGFQVVNHRHRDLTLSKWCEKGEDGIEEIPPPKIGKPEGKKHGTNEGFTSLEILK</sequence>
<keyword evidence="1" id="KW-0808">Transferase</keyword>
<evidence type="ECO:0000256" key="2">
    <source>
        <dbReference type="SAM" id="MobiDB-lite"/>
    </source>
</evidence>
<dbReference type="AlphaFoldDB" id="A0A226D3W6"/>
<evidence type="ECO:0000313" key="4">
    <source>
        <dbReference type="EMBL" id="OXA39447.1"/>
    </source>
</evidence>
<protein>
    <submittedName>
        <fullName evidence="4">Polyketide synthase-nonribosomal peptide synthetase</fullName>
    </submittedName>
</protein>
<feature type="compositionally biased region" description="Basic and acidic residues" evidence="2">
    <location>
        <begin position="541"/>
        <end position="550"/>
    </location>
</feature>
<dbReference type="PANTHER" id="PTHR45681">
    <property type="entry name" value="POLYKETIDE SYNTHASE 44-RELATED"/>
    <property type="match status" value="1"/>
</dbReference>
<keyword evidence="5" id="KW-1185">Reference proteome</keyword>
<reference evidence="4 5" key="1">
    <citation type="submission" date="2015-12" db="EMBL/GenBank/DDBJ databases">
        <title>The genome of Folsomia candida.</title>
        <authorList>
            <person name="Faddeeva A."/>
            <person name="Derks M.F."/>
            <person name="Anvar Y."/>
            <person name="Smit S."/>
            <person name="Van Straalen N."/>
            <person name="Roelofs D."/>
        </authorList>
    </citation>
    <scope>NUCLEOTIDE SEQUENCE [LARGE SCALE GENOMIC DNA]</scope>
    <source>
        <strain evidence="4 5">VU population</strain>
        <tissue evidence="4">Whole body</tissue>
    </source>
</reference>
<dbReference type="InterPro" id="IPR029063">
    <property type="entry name" value="SAM-dependent_MTases_sf"/>
</dbReference>
<dbReference type="OrthoDB" id="8300214at2759"/>
<dbReference type="PANTHER" id="PTHR45681:SF6">
    <property type="entry name" value="POLYKETIDE SYNTHASE 37"/>
    <property type="match status" value="1"/>
</dbReference>
<dbReference type="SUPFAM" id="SSF53335">
    <property type="entry name" value="S-adenosyl-L-methionine-dependent methyltransferases"/>
    <property type="match status" value="1"/>
</dbReference>
<name>A0A226D3W6_FOLCA</name>
<dbReference type="InterPro" id="IPR029044">
    <property type="entry name" value="Nucleotide-diphossugar_trans"/>
</dbReference>
<dbReference type="Pfam" id="PF08242">
    <property type="entry name" value="Methyltransf_12"/>
    <property type="match status" value="1"/>
</dbReference>
<accession>A0A226D3W6</accession>
<evidence type="ECO:0000256" key="1">
    <source>
        <dbReference type="ARBA" id="ARBA00022679"/>
    </source>
</evidence>
<dbReference type="InterPro" id="IPR013217">
    <property type="entry name" value="Methyltransf_12"/>
</dbReference>
<dbReference type="GO" id="GO:0016740">
    <property type="term" value="F:transferase activity"/>
    <property type="evidence" value="ECO:0007669"/>
    <property type="project" value="UniProtKB-KW"/>
</dbReference>
<dbReference type="Proteomes" id="UP000198287">
    <property type="component" value="Unassembled WGS sequence"/>
</dbReference>
<dbReference type="EMBL" id="LNIX01000038">
    <property type="protein sequence ID" value="OXA39447.1"/>
    <property type="molecule type" value="Genomic_DNA"/>
</dbReference>
<dbReference type="InterPro" id="IPR050444">
    <property type="entry name" value="Polyketide_Synthase"/>
</dbReference>
<gene>
    <name evidence="4" type="ORF">Fcan01_25694</name>
</gene>
<proteinExistence type="predicted"/>
<organism evidence="4 5">
    <name type="scientific">Folsomia candida</name>
    <name type="common">Springtail</name>
    <dbReference type="NCBI Taxonomy" id="158441"/>
    <lineage>
        <taxon>Eukaryota</taxon>
        <taxon>Metazoa</taxon>
        <taxon>Ecdysozoa</taxon>
        <taxon>Arthropoda</taxon>
        <taxon>Hexapoda</taxon>
        <taxon>Collembola</taxon>
        <taxon>Entomobryomorpha</taxon>
        <taxon>Isotomoidea</taxon>
        <taxon>Isotomidae</taxon>
        <taxon>Proisotominae</taxon>
        <taxon>Folsomia</taxon>
    </lineage>
</organism>
<dbReference type="Gene3D" id="3.40.50.150">
    <property type="entry name" value="Vaccinia Virus protein VP39"/>
    <property type="match status" value="1"/>
</dbReference>
<feature type="domain" description="Methyltransferase type 12" evidence="3">
    <location>
        <begin position="357"/>
        <end position="460"/>
    </location>
</feature>
<evidence type="ECO:0000259" key="3">
    <source>
        <dbReference type="Pfam" id="PF08242"/>
    </source>
</evidence>
<feature type="region of interest" description="Disordered" evidence="2">
    <location>
        <begin position="532"/>
        <end position="561"/>
    </location>
</feature>
<comment type="caution">
    <text evidence="4">The sequence shown here is derived from an EMBL/GenBank/DDBJ whole genome shotgun (WGS) entry which is preliminary data.</text>
</comment>
<dbReference type="Gene3D" id="3.90.550.10">
    <property type="entry name" value="Spore Coat Polysaccharide Biosynthesis Protein SpsA, Chain A"/>
    <property type="match status" value="1"/>
</dbReference>